<feature type="region of interest" description="Disordered" evidence="1">
    <location>
        <begin position="603"/>
        <end position="638"/>
    </location>
</feature>
<keyword evidence="4" id="KW-1185">Reference proteome</keyword>
<evidence type="ECO:0000313" key="4">
    <source>
        <dbReference type="Proteomes" id="UP001058553"/>
    </source>
</evidence>
<reference evidence="3" key="1">
    <citation type="submission" date="2022-07" db="EMBL/GenBank/DDBJ databases">
        <title>Genetic diversity of Erwinia pyrifoliae.</title>
        <authorList>
            <person name="Park D.S."/>
            <person name="Ham H."/>
        </authorList>
    </citation>
    <scope>NUCLEOTIDE SEQUENCE</scope>
    <source>
        <strain evidence="3">CP201486</strain>
    </source>
</reference>
<feature type="compositionally biased region" description="Polar residues" evidence="1">
    <location>
        <begin position="133"/>
        <end position="145"/>
    </location>
</feature>
<feature type="compositionally biased region" description="Basic and acidic residues" evidence="1">
    <location>
        <begin position="617"/>
        <end position="638"/>
    </location>
</feature>
<dbReference type="InterPro" id="IPR049002">
    <property type="entry name" value="Stv"/>
</dbReference>
<proteinExistence type="predicted"/>
<dbReference type="RefSeq" id="WP_259826303.1">
    <property type="nucleotide sequence ID" value="NZ_CP103445.1"/>
</dbReference>
<organism evidence="3 4">
    <name type="scientific">Erwinia pyrifoliae</name>
    <dbReference type="NCBI Taxonomy" id="79967"/>
    <lineage>
        <taxon>Bacteria</taxon>
        <taxon>Pseudomonadati</taxon>
        <taxon>Pseudomonadota</taxon>
        <taxon>Gammaproteobacteria</taxon>
        <taxon>Enterobacterales</taxon>
        <taxon>Erwiniaceae</taxon>
        <taxon>Erwinia</taxon>
    </lineage>
</organism>
<feature type="region of interest" description="Disordered" evidence="1">
    <location>
        <begin position="117"/>
        <end position="162"/>
    </location>
</feature>
<feature type="compositionally biased region" description="Basic residues" evidence="1">
    <location>
        <begin position="604"/>
        <end position="616"/>
    </location>
</feature>
<name>A0ABY5XEF0_ERWPY</name>
<evidence type="ECO:0000313" key="3">
    <source>
        <dbReference type="EMBL" id="UWS35269.1"/>
    </source>
</evidence>
<protein>
    <recommendedName>
        <fullName evidence="2">Putative adhesin Stv domain-containing protein</fullName>
    </recommendedName>
</protein>
<accession>A0ABY5XEF0</accession>
<dbReference type="Pfam" id="PF21527">
    <property type="entry name" value="Stv"/>
    <property type="match status" value="1"/>
</dbReference>
<gene>
    <name evidence="3" type="ORF">NYP84_09090</name>
</gene>
<evidence type="ECO:0000256" key="1">
    <source>
        <dbReference type="SAM" id="MobiDB-lite"/>
    </source>
</evidence>
<feature type="compositionally biased region" description="Basic and acidic residues" evidence="1">
    <location>
        <begin position="117"/>
        <end position="132"/>
    </location>
</feature>
<feature type="domain" description="Putative adhesin Stv" evidence="2">
    <location>
        <begin position="672"/>
        <end position="856"/>
    </location>
</feature>
<evidence type="ECO:0000259" key="2">
    <source>
        <dbReference type="Pfam" id="PF21527"/>
    </source>
</evidence>
<dbReference type="Proteomes" id="UP001058553">
    <property type="component" value="Chromosome"/>
</dbReference>
<dbReference type="EMBL" id="CP103445">
    <property type="protein sequence ID" value="UWS35269.1"/>
    <property type="molecule type" value="Genomic_DNA"/>
</dbReference>
<sequence>MYNIKKINQSQPLSQHREAIGNNTNWHDKKQGDQGTQDARVKNIANQPGSHKDNKARTAAANLLIHMISSLGNSSDKPAILTQREGPLSADARIKYADSIFVPQGNQHSLRNDLQSEKNKHAKKEVKNEEYPSSKNLPLNFSTTEKLSEHTTDKTLPISKNGSLSNGLTVAGNFSGYVHAGQHKRITYTPSDNDHKVLPKNHLLGRHVPYRVKTTTQAPPLDGVKKVKRFDFSCVNDGEKLSFAQIIRRIGITMEHPISTLVSDIVNIVEWYGGRGCASQDKMKKINLVTNPLDQILSQTLSLLPNTNPVSILIYIVGPLLVQLANTLEGKPASVEENISLIQQVNQQFRAVTTKMTKMEQSLIESRTISDNQKSKVGLPSFHTENKVNHIWLEIDGKATSVKFNVKNRKIFAEVPHKKGHPIRQEVYFSHLRNKWEMTGARKFNRFSVKERRLTRKFAIATHNDYSEINDKSNIYSMLNPFTKTNARLTAIELFGRPVPYFYDIKTKRHFIYNAAQINDPFYEVVLVEGEWHLKNPPDKKIKIESLHSPEYGKNLNVAFVKKKRGIPILAQVNSETGIFFGPEFIRTAENKLEPATKNAIRQQKIKTKGKNPHKKHGDEISSSREKPDILDGKEKSASLKSGVVTRREIEGSDYIHYYTKSKNKDAGSENLVISAHGGFIDSDTQKPVVILPSDITIKMLAPHGTYLEDPGLNDIVNSETELKSYITITEGKVVNVEFASQEGNEGWKNSDTYNPNDIINTLGNKDGLQNYRHFRYEGESDEHITNILTKNIEMANEGKSTLTDIITVNNKINDMSETDLNVASVQKIIDLDQSGKLLNSKGERYKNIIFSHCRNNFLTSADKTSTYCMESLTSNGANKLPKGSTISNVKVTILHRNDVNKKFNIKQTSLAFFIFRPVIKTSGTTSPSPD</sequence>